<evidence type="ECO:0008006" key="9">
    <source>
        <dbReference type="Google" id="ProtNLM"/>
    </source>
</evidence>
<feature type="transmembrane region" description="Helical" evidence="6">
    <location>
        <begin position="336"/>
        <end position="354"/>
    </location>
</feature>
<gene>
    <name evidence="7" type="ORF">CR492_15485</name>
</gene>
<dbReference type="InterPro" id="IPR050833">
    <property type="entry name" value="Poly_Biosynth_Transport"/>
</dbReference>
<evidence type="ECO:0000256" key="1">
    <source>
        <dbReference type="ARBA" id="ARBA00004651"/>
    </source>
</evidence>
<feature type="transmembrane region" description="Helical" evidence="6">
    <location>
        <begin position="86"/>
        <end position="108"/>
    </location>
</feature>
<feature type="transmembrane region" description="Helical" evidence="6">
    <location>
        <begin position="398"/>
        <end position="419"/>
    </location>
</feature>
<comment type="subcellular location">
    <subcellularLocation>
        <location evidence="1">Cell membrane</location>
        <topology evidence="1">Multi-pass membrane protein</topology>
    </subcellularLocation>
</comment>
<feature type="transmembrane region" description="Helical" evidence="6">
    <location>
        <begin position="366"/>
        <end position="386"/>
    </location>
</feature>
<evidence type="ECO:0000256" key="2">
    <source>
        <dbReference type="ARBA" id="ARBA00022475"/>
    </source>
</evidence>
<dbReference type="OrthoDB" id="7011692at2"/>
<organism evidence="7 8">
    <name type="scientific">Methylocella silvestris</name>
    <dbReference type="NCBI Taxonomy" id="199596"/>
    <lineage>
        <taxon>Bacteria</taxon>
        <taxon>Pseudomonadati</taxon>
        <taxon>Pseudomonadota</taxon>
        <taxon>Alphaproteobacteria</taxon>
        <taxon>Hyphomicrobiales</taxon>
        <taxon>Beijerinckiaceae</taxon>
        <taxon>Methylocella</taxon>
    </lineage>
</organism>
<evidence type="ECO:0000313" key="8">
    <source>
        <dbReference type="Proteomes" id="UP000236286"/>
    </source>
</evidence>
<evidence type="ECO:0000256" key="5">
    <source>
        <dbReference type="ARBA" id="ARBA00023136"/>
    </source>
</evidence>
<dbReference type="AlphaFoldDB" id="A0A2J7TE69"/>
<feature type="transmembrane region" description="Helical" evidence="6">
    <location>
        <begin position="12"/>
        <end position="34"/>
    </location>
</feature>
<comment type="caution">
    <text evidence="7">The sequence shown here is derived from an EMBL/GenBank/DDBJ whole genome shotgun (WGS) entry which is preliminary data.</text>
</comment>
<sequence>MLRRILLGFGANAFSQGVSIAIQLFSLPLFLLYWDSSTYGTWLLLSAIPAYVNMADVGMVTTAGNKMAMAVGRSDLAEANNVFQSAQLFMAIVCLSLAIILTPFALFGPLPDYMTTDMRVALAAMLCGVLIALYGGLSEAVFRATGRYAVGTMLGQLIRLAEWGGAMVGLILFRSFSGVALCSLFARALGAGIGIYMAQRGGQGLLLGFRHASTDELKSMARPAISFMAFPLANALSFQGVTLLVGALAGASAVAVFNTYRTIARVAVQVTSMFSHALGPEFSRLFGNGDMATLQAVFRHSATLSAVQSIAVSVVLYFVSPWLLQVWTHGRIEFNPGLMGWLLLYAAVGGMWHAPRVLLQATNQHVGIAGWSLVAGVLSVALAWAFGHFWQVDGVGAAMFVSEAFIAAICIYIVADLFAQTKTEVKVKPTPGE</sequence>
<dbReference type="EMBL" id="PDZR01000020">
    <property type="protein sequence ID" value="PNG25049.1"/>
    <property type="molecule type" value="Genomic_DNA"/>
</dbReference>
<dbReference type="PANTHER" id="PTHR30250">
    <property type="entry name" value="PST FAMILY PREDICTED COLANIC ACID TRANSPORTER"/>
    <property type="match status" value="1"/>
</dbReference>
<evidence type="ECO:0000313" key="7">
    <source>
        <dbReference type="EMBL" id="PNG25049.1"/>
    </source>
</evidence>
<keyword evidence="5 6" id="KW-0472">Membrane</keyword>
<feature type="transmembrane region" description="Helical" evidence="6">
    <location>
        <begin position="120"/>
        <end position="142"/>
    </location>
</feature>
<reference evidence="7 8" key="1">
    <citation type="submission" date="2017-10" db="EMBL/GenBank/DDBJ databases">
        <title>Genome announcement of Methylocella silvestris TVC from permafrost.</title>
        <authorList>
            <person name="Wang J."/>
            <person name="Geng K."/>
            <person name="Ul-Haque F."/>
            <person name="Crombie A.T."/>
            <person name="Street L.E."/>
            <person name="Wookey P.A."/>
            <person name="Murrell J.C."/>
            <person name="Pratscher J."/>
        </authorList>
    </citation>
    <scope>NUCLEOTIDE SEQUENCE [LARGE SCALE GENOMIC DNA]</scope>
    <source>
        <strain evidence="7 8">TVC</strain>
    </source>
</reference>
<proteinExistence type="predicted"/>
<feature type="transmembrane region" description="Helical" evidence="6">
    <location>
        <begin position="40"/>
        <end position="65"/>
    </location>
</feature>
<evidence type="ECO:0000256" key="4">
    <source>
        <dbReference type="ARBA" id="ARBA00022989"/>
    </source>
</evidence>
<name>A0A2J7TE69_METSI</name>
<protein>
    <recommendedName>
        <fullName evidence="9">Polysaccharide biosynthesis protein</fullName>
    </recommendedName>
</protein>
<accession>A0A2J7TE69</accession>
<evidence type="ECO:0000256" key="3">
    <source>
        <dbReference type="ARBA" id="ARBA00022692"/>
    </source>
</evidence>
<evidence type="ECO:0000256" key="6">
    <source>
        <dbReference type="SAM" id="Phobius"/>
    </source>
</evidence>
<feature type="transmembrane region" description="Helical" evidence="6">
    <location>
        <begin position="236"/>
        <end position="257"/>
    </location>
</feature>
<keyword evidence="2" id="KW-1003">Cell membrane</keyword>
<keyword evidence="4 6" id="KW-1133">Transmembrane helix</keyword>
<keyword evidence="3 6" id="KW-0812">Transmembrane</keyword>
<dbReference type="GO" id="GO:0005886">
    <property type="term" value="C:plasma membrane"/>
    <property type="evidence" value="ECO:0007669"/>
    <property type="project" value="UniProtKB-SubCell"/>
</dbReference>
<dbReference type="Proteomes" id="UP000236286">
    <property type="component" value="Unassembled WGS sequence"/>
</dbReference>
<dbReference type="RefSeq" id="WP_102844637.1">
    <property type="nucleotide sequence ID" value="NZ_PDZR01000020.1"/>
</dbReference>
<dbReference type="PANTHER" id="PTHR30250:SF26">
    <property type="entry name" value="PSMA PROTEIN"/>
    <property type="match status" value="1"/>
</dbReference>
<feature type="transmembrane region" description="Helical" evidence="6">
    <location>
        <begin position="304"/>
        <end position="324"/>
    </location>
</feature>